<dbReference type="PANTHER" id="PTHR10151:SF120">
    <property type="entry name" value="BIS(5'-ADENOSYL)-TRIPHOSPHATASE"/>
    <property type="match status" value="1"/>
</dbReference>
<dbReference type="Pfam" id="PF01663">
    <property type="entry name" value="Phosphodiest"/>
    <property type="match status" value="1"/>
</dbReference>
<keyword evidence="3" id="KW-1185">Reference proteome</keyword>
<dbReference type="Gene3D" id="3.40.720.10">
    <property type="entry name" value="Alkaline Phosphatase, subunit A"/>
    <property type="match status" value="2"/>
</dbReference>
<protein>
    <submittedName>
        <fullName evidence="1">Alkaline phosphatase family protein</fullName>
    </submittedName>
</protein>
<dbReference type="AlphaFoldDB" id="A0AAP3E382"/>
<sequence length="530" mass="59011">MSGSTPTADRAFVLGLDGVPWNLIERWTDEGELPNFAKLREEGASGTLESTRPATTPLAWPSIATGVWPDKHGIYGFQKLSSGYSHRMYTSQDRTQPALWDQLEPAAVGNVPMTYPPEEIDGSLVSGMMTPSASEDFTHPPELADELDERIPDYDISLDYPDYADRLEEFPGAVSDILADRRELMRLLMDRQDDWRLFFFVYTAPDRFQHLMWDHEKILDHYKELDEILGEVMEYTDERDADLYVVSDHGFGPIDTLVYVNHFLEKEGYLVQEDDDGTRGALASLGISRDGVMNALNRVGVSEELLVSALPRAVVDSVASQIPGDHALYDVDYEQTKAFVHDAGNVYINDTERFESGIVPPSDVPEIKEELVELFESVTEPGTDEPVLHVFDGDELFPTDENSPDLIVNGRGTYETRNSIAEEPFGDTGSTSASHRSEGIMLCRGPSIDPGSRLRGARVVDVAPTLLHGIGQPVPSNADGRVLFDAFHEDSQPSRTKVERVDVDRTIGDEAVDDDFTDVEDRLKGLGYME</sequence>
<accession>A0AAP3E382</accession>
<gene>
    <name evidence="2" type="ORF">OB955_15810</name>
    <name evidence="1" type="ORF">OB960_15070</name>
</gene>
<name>A0AAP3E382_9EURY</name>
<organism evidence="1 4">
    <name type="scientific">Natronoglomus mannanivorans</name>
    <dbReference type="NCBI Taxonomy" id="2979990"/>
    <lineage>
        <taxon>Archaea</taxon>
        <taxon>Methanobacteriati</taxon>
        <taxon>Methanobacteriota</taxon>
        <taxon>Stenosarchaea group</taxon>
        <taxon>Halobacteria</taxon>
        <taxon>Halobacteriales</taxon>
        <taxon>Natrialbaceae</taxon>
        <taxon>Natronoglomus</taxon>
    </lineage>
</organism>
<evidence type="ECO:0000313" key="4">
    <source>
        <dbReference type="Proteomes" id="UP001321018"/>
    </source>
</evidence>
<proteinExistence type="predicted"/>
<evidence type="ECO:0000313" key="3">
    <source>
        <dbReference type="Proteomes" id="UP001320972"/>
    </source>
</evidence>
<dbReference type="PANTHER" id="PTHR10151">
    <property type="entry name" value="ECTONUCLEOTIDE PYROPHOSPHATASE/PHOSPHODIESTERASE"/>
    <property type="match status" value="1"/>
</dbReference>
<dbReference type="RefSeq" id="WP_338004534.1">
    <property type="nucleotide sequence ID" value="NZ_JAOPKA010000010.1"/>
</dbReference>
<dbReference type="EMBL" id="JAOPKB010000010">
    <property type="protein sequence ID" value="MCU4974193.1"/>
    <property type="molecule type" value="Genomic_DNA"/>
</dbReference>
<evidence type="ECO:0000313" key="1">
    <source>
        <dbReference type="EMBL" id="MCU4742714.1"/>
    </source>
</evidence>
<dbReference type="Proteomes" id="UP001320972">
    <property type="component" value="Unassembled WGS sequence"/>
</dbReference>
<reference evidence="1 3" key="1">
    <citation type="submission" date="2022-09" db="EMBL/GenBank/DDBJ databases">
        <title>Enrichment on poylsaccharides allowed isolation of novel metabolic and taxonomic groups of Haloarchaea.</title>
        <authorList>
            <person name="Sorokin D.Y."/>
            <person name="Elcheninov A.G."/>
            <person name="Khizhniak T.V."/>
            <person name="Kolganova T.V."/>
            <person name="Kublanov I.V."/>
        </authorList>
    </citation>
    <scope>NUCLEOTIDE SEQUENCE</scope>
    <source>
        <strain evidence="2 3">AArc-m2/3/4</strain>
        <strain evidence="1">AArc-xg1-1</strain>
    </source>
</reference>
<dbReference type="InterPro" id="IPR002591">
    <property type="entry name" value="Phosphodiest/P_Trfase"/>
</dbReference>
<comment type="caution">
    <text evidence="1">The sequence shown here is derived from an EMBL/GenBank/DDBJ whole genome shotgun (WGS) entry which is preliminary data.</text>
</comment>
<dbReference type="SUPFAM" id="SSF53649">
    <property type="entry name" value="Alkaline phosphatase-like"/>
    <property type="match status" value="1"/>
</dbReference>
<dbReference type="InterPro" id="IPR017850">
    <property type="entry name" value="Alkaline_phosphatase_core_sf"/>
</dbReference>
<dbReference type="Proteomes" id="UP001321018">
    <property type="component" value="Unassembled WGS sequence"/>
</dbReference>
<evidence type="ECO:0000313" key="2">
    <source>
        <dbReference type="EMBL" id="MCU4974193.1"/>
    </source>
</evidence>
<dbReference type="EMBL" id="JAOPKA010000010">
    <property type="protein sequence ID" value="MCU4742714.1"/>
    <property type="molecule type" value="Genomic_DNA"/>
</dbReference>
<dbReference type="GO" id="GO:0016787">
    <property type="term" value="F:hydrolase activity"/>
    <property type="evidence" value="ECO:0007669"/>
    <property type="project" value="UniProtKB-ARBA"/>
</dbReference>